<keyword evidence="6" id="KW-1185">Reference proteome</keyword>
<evidence type="ECO:0000313" key="5">
    <source>
        <dbReference type="EMBL" id="WOC32652.1"/>
    </source>
</evidence>
<reference evidence="6" key="1">
    <citation type="submission" date="2024-06" db="EMBL/GenBank/DDBJ databases">
        <title>Caproicibacterium argilliputei sp. nov, a novel caproic acid producing anaerobic bacterium isolated from pit mud.</title>
        <authorList>
            <person name="Zeng C."/>
        </authorList>
    </citation>
    <scope>NUCLEOTIDE SEQUENCE [LARGE SCALE GENOMIC DNA]</scope>
    <source>
        <strain evidence="6">ZCY20-5</strain>
    </source>
</reference>
<proteinExistence type="predicted"/>
<dbReference type="AlphaFoldDB" id="A0AA97DAJ7"/>
<dbReference type="PANTHER" id="PTHR30146">
    <property type="entry name" value="LACI-RELATED TRANSCRIPTIONAL REPRESSOR"/>
    <property type="match status" value="1"/>
</dbReference>
<name>A0AA97DAJ7_9FIRM</name>
<dbReference type="PANTHER" id="PTHR30146:SF109">
    <property type="entry name" value="HTH-TYPE TRANSCRIPTIONAL REGULATOR GALS"/>
    <property type="match status" value="1"/>
</dbReference>
<dbReference type="CDD" id="cd06267">
    <property type="entry name" value="PBP1_LacI_sugar_binding-like"/>
    <property type="match status" value="1"/>
</dbReference>
<gene>
    <name evidence="5" type="ORF">PXC00_01915</name>
</gene>
<dbReference type="EMBL" id="CP135996">
    <property type="protein sequence ID" value="WOC32652.1"/>
    <property type="molecule type" value="Genomic_DNA"/>
</dbReference>
<accession>A0AA97DAJ7</accession>
<dbReference type="KEGG" id="carl:PXC00_01915"/>
<evidence type="ECO:0000256" key="1">
    <source>
        <dbReference type="ARBA" id="ARBA00023015"/>
    </source>
</evidence>
<evidence type="ECO:0000313" key="6">
    <source>
        <dbReference type="Proteomes" id="UP001300604"/>
    </source>
</evidence>
<reference evidence="5 6" key="2">
    <citation type="submission" date="2024-06" db="EMBL/GenBank/DDBJ databases">
        <title>Caproicibacterium argilliputei sp. nov, a novel caproic acid producing anaerobic bacterium isolated from pit mud.</title>
        <authorList>
            <person name="Xia S."/>
        </authorList>
    </citation>
    <scope>NUCLEOTIDE SEQUENCE [LARGE SCALE GENOMIC DNA]</scope>
    <source>
        <strain evidence="5 6">ZCY20-5</strain>
    </source>
</reference>
<dbReference type="GO" id="GO:0003700">
    <property type="term" value="F:DNA-binding transcription factor activity"/>
    <property type="evidence" value="ECO:0007669"/>
    <property type="project" value="TreeGrafter"/>
</dbReference>
<sequence length="285" mass="31194">MGTTTKELEETQTKDSAVLHIGAVLPNLRSNFLSRLMNALILQAEQNRCRVQIALHDKDPQQEYRLIRRMAAERPDALLLCPINQGARFEQFLKRLAIPTAAVGNYISPDFPFISSDEKQAAVDAVALLAAKGYRKLVFVCPQLAVRAHENIHTHEQRTYGFIEATHKQNLEAIIVGTADFLTELDMVLQNGGPRTAILASGDTCALQVMQHLQKKGLRVPADIGVMGFGNIDALQYIHPSLATVSRDLEAAGRASADVLQALMENRPAAAETLLPCHVIDGGTL</sequence>
<keyword evidence="1" id="KW-0805">Transcription regulation</keyword>
<evidence type="ECO:0000256" key="2">
    <source>
        <dbReference type="ARBA" id="ARBA00023125"/>
    </source>
</evidence>
<keyword evidence="3" id="KW-0804">Transcription</keyword>
<dbReference type="InterPro" id="IPR028082">
    <property type="entry name" value="Peripla_BP_I"/>
</dbReference>
<evidence type="ECO:0000259" key="4">
    <source>
        <dbReference type="Pfam" id="PF13377"/>
    </source>
</evidence>
<dbReference type="Pfam" id="PF13377">
    <property type="entry name" value="Peripla_BP_3"/>
    <property type="match status" value="1"/>
</dbReference>
<evidence type="ECO:0000256" key="3">
    <source>
        <dbReference type="ARBA" id="ARBA00023163"/>
    </source>
</evidence>
<dbReference type="Gene3D" id="3.40.50.2300">
    <property type="match status" value="2"/>
</dbReference>
<dbReference type="Proteomes" id="UP001300604">
    <property type="component" value="Chromosome"/>
</dbReference>
<dbReference type="RefSeq" id="WP_275844488.1">
    <property type="nucleotide sequence ID" value="NZ_CP135996.1"/>
</dbReference>
<dbReference type="SUPFAM" id="SSF53822">
    <property type="entry name" value="Periplasmic binding protein-like I"/>
    <property type="match status" value="1"/>
</dbReference>
<keyword evidence="2 5" id="KW-0238">DNA-binding</keyword>
<protein>
    <submittedName>
        <fullName evidence="5">LacI family DNA-binding transcriptional regulator</fullName>
    </submittedName>
</protein>
<feature type="domain" description="Transcriptional regulator LacI/GalR-like sensor" evidence="4">
    <location>
        <begin position="127"/>
        <end position="284"/>
    </location>
</feature>
<dbReference type="InterPro" id="IPR046335">
    <property type="entry name" value="LacI/GalR-like_sensor"/>
</dbReference>
<organism evidence="5 6">
    <name type="scientific">Caproicibacterium argilliputei</name>
    <dbReference type="NCBI Taxonomy" id="3030016"/>
    <lineage>
        <taxon>Bacteria</taxon>
        <taxon>Bacillati</taxon>
        <taxon>Bacillota</taxon>
        <taxon>Clostridia</taxon>
        <taxon>Eubacteriales</taxon>
        <taxon>Oscillospiraceae</taxon>
        <taxon>Caproicibacterium</taxon>
    </lineage>
</organism>
<dbReference type="GO" id="GO:0000976">
    <property type="term" value="F:transcription cis-regulatory region binding"/>
    <property type="evidence" value="ECO:0007669"/>
    <property type="project" value="TreeGrafter"/>
</dbReference>
<reference evidence="6" key="3">
    <citation type="submission" date="2024-06" db="EMBL/GenBank/DDBJ databases">
        <authorList>
            <person name="Zeng C."/>
        </authorList>
    </citation>
    <scope>NUCLEOTIDE SEQUENCE [LARGE SCALE GENOMIC DNA]</scope>
    <source>
        <strain evidence="6">ZCY20-5</strain>
    </source>
</reference>